<evidence type="ECO:0000313" key="2">
    <source>
        <dbReference type="EMBL" id="CEL68939.1"/>
    </source>
</evidence>
<dbReference type="RefSeq" id="XP_003884267.1">
    <property type="nucleotide sequence ID" value="XM_003884218.1"/>
</dbReference>
<evidence type="ECO:0000313" key="3">
    <source>
        <dbReference type="Proteomes" id="UP000007494"/>
    </source>
</evidence>
<dbReference type="eggNOG" id="ENOG502R0FD">
    <property type="taxonomic scope" value="Eukaryota"/>
</dbReference>
<dbReference type="OrthoDB" id="10344526at2759"/>
<dbReference type="AlphaFoldDB" id="F0VLV8"/>
<dbReference type="OMA" id="CPLAPRM"/>
<accession>F0VLV8</accession>
<organism evidence="1 3">
    <name type="scientific">Neospora caninum (strain Liverpool)</name>
    <dbReference type="NCBI Taxonomy" id="572307"/>
    <lineage>
        <taxon>Eukaryota</taxon>
        <taxon>Sar</taxon>
        <taxon>Alveolata</taxon>
        <taxon>Apicomplexa</taxon>
        <taxon>Conoidasida</taxon>
        <taxon>Coccidia</taxon>
        <taxon>Eucoccidiorida</taxon>
        <taxon>Eimeriorina</taxon>
        <taxon>Sarcocystidae</taxon>
        <taxon>Neospora</taxon>
    </lineage>
</organism>
<name>F0VLV8_NEOCL</name>
<dbReference type="VEuPathDB" id="ToxoDB:NCLIV_046680"/>
<dbReference type="InParanoid" id="F0VLV8"/>
<reference evidence="3" key="3">
    <citation type="journal article" date="2012" name="PLoS Pathog.">
        <title>Comparative genomics of the apicomplexan parasites Toxoplasma gondii and Neospora caninum: Coccidia differing in host range and transmission strategy.</title>
        <authorList>
            <person name="Reid A.J."/>
            <person name="Vermont S.J."/>
            <person name="Cotton J.A."/>
            <person name="Harris D."/>
            <person name="Hill-Cawthorne G.A."/>
            <person name="Konen-Waisman S."/>
            <person name="Latham S.M."/>
            <person name="Mourier T."/>
            <person name="Norton R."/>
            <person name="Quail M.A."/>
            <person name="Sanders M."/>
            <person name="Shanmugam D."/>
            <person name="Sohal A."/>
            <person name="Wasmuth J.D."/>
            <person name="Brunk B."/>
            <person name="Grigg M.E."/>
            <person name="Howard J.C."/>
            <person name="Parkinson J."/>
            <person name="Roos D.S."/>
            <person name="Trees A.J."/>
            <person name="Berriman M."/>
            <person name="Pain A."/>
            <person name="Wastling J.M."/>
        </authorList>
    </citation>
    <scope>NUCLEOTIDE SEQUENCE [LARGE SCALE GENOMIC DNA]</scope>
    <source>
        <strain evidence="3">Liverpool</strain>
    </source>
</reference>
<evidence type="ECO:0000313" key="1">
    <source>
        <dbReference type="EMBL" id="CBZ54236.1"/>
    </source>
</evidence>
<gene>
    <name evidence="2" type="ORF">BN1204_046680</name>
    <name evidence="1" type="ORF">NCLIV_046680</name>
</gene>
<reference evidence="1" key="1">
    <citation type="submission" date="2011-02" db="EMBL/GenBank/DDBJ databases">
        <authorList>
            <person name="Aslett M."/>
        </authorList>
    </citation>
    <scope>NUCLEOTIDE SEQUENCE</scope>
    <source>
        <strain evidence="1">Liverpool</strain>
    </source>
</reference>
<dbReference type="EMBL" id="FR823391">
    <property type="protein sequence ID" value="CBZ54236.1"/>
    <property type="molecule type" value="Genomic_DNA"/>
</dbReference>
<sequence>MMIEGLIGSDAAFLGVAALVERPAKDQALHAAEAGDRHTIREFVDCNSPLCTTIVRQRQRNPISDNDVQAMAVDSFIHVEPVSRDSGIEGKNRIWIEKGFSTGCNVRLCPPLQALIVYAQPLYICADSLLEAPAATDRRQAAGPATGGAYCSHLVTGWRQGKFVLRIFFSGEPLDFECPSAGTLASRMTRCCSFVSHIGVDGDRQIHIHLDRGLLIPALYKRIQPAPIEDRKIPSRRTPDTGRIQLSETDDEERRMLCPLAPRMDAQIAIICLPEPTEDEMLPETMATQHVTQKMGRYERGCMANEGTFQLRCSIPWGMSTRLEQVLMAIRSGDTL</sequence>
<keyword evidence="3" id="KW-1185">Reference proteome</keyword>
<reference evidence="2" key="4">
    <citation type="journal article" date="2015" name="PLoS ONE">
        <title>Comprehensive Evaluation of Toxoplasma gondii VEG and Neospora caninum LIV Genomes with Tachyzoite Stage Transcriptome and Proteome Defines Novel Transcript Features.</title>
        <authorList>
            <person name="Ramaprasad A."/>
            <person name="Mourier T."/>
            <person name="Naeem R."/>
            <person name="Malas T.B."/>
            <person name="Moussa E."/>
            <person name="Panigrahi A."/>
            <person name="Vermont S.J."/>
            <person name="Otto T.D."/>
            <person name="Wastling J."/>
            <person name="Pain A."/>
        </authorList>
    </citation>
    <scope>NUCLEOTIDE SEQUENCE</scope>
    <source>
        <strain evidence="2">Liverpool</strain>
    </source>
</reference>
<dbReference type="EMBL" id="LN714485">
    <property type="protein sequence ID" value="CEL68939.1"/>
    <property type="molecule type" value="Genomic_DNA"/>
</dbReference>
<protein>
    <submittedName>
        <fullName evidence="1">Uncharacterized protein</fullName>
    </submittedName>
</protein>
<dbReference type="Proteomes" id="UP000007494">
    <property type="component" value="Chromosome X"/>
</dbReference>
<reference evidence="1" key="2">
    <citation type="submission" date="2011-03" db="EMBL/GenBank/DDBJ databases">
        <title>Comparative genomics and transcriptomics of Neospora caninum and Toxoplasma gondii.</title>
        <authorList>
            <person name="Reid A.J."/>
            <person name="Sohal A."/>
            <person name="Harris D."/>
            <person name="Quail M."/>
            <person name="Sanders M."/>
            <person name="Berriman M."/>
            <person name="Wastling J.M."/>
            <person name="Pain A."/>
        </authorList>
    </citation>
    <scope>NUCLEOTIDE SEQUENCE</scope>
    <source>
        <strain evidence="1">Liverpool</strain>
    </source>
</reference>
<proteinExistence type="predicted"/>
<dbReference type="GeneID" id="13442167"/>